<keyword evidence="3" id="KW-1185">Reference proteome</keyword>
<proteinExistence type="predicted"/>
<sequence>MVKWIGRREPTEAARMLLQREGIIAPNEDDLKIIANLVEIIPDEIFGEHKVDGRCYDRLPVRIGKEIVFVKQRSKDFIENATEIKCEETDRRKMMLHNAMRIEEDEKVEREEPIEFDGSPFMNCEKGKA</sequence>
<reference evidence="2" key="2">
    <citation type="submission" date="2018-11" db="EMBL/GenBank/DDBJ databases">
        <authorList>
            <consortium name="Pathogen Informatics"/>
        </authorList>
    </citation>
    <scope>NUCLEOTIDE SEQUENCE [LARGE SCALE GENOMIC DNA]</scope>
</reference>
<protein>
    <submittedName>
        <fullName evidence="1">Uncharacterized protein</fullName>
    </submittedName>
</protein>
<reference evidence="1 3" key="1">
    <citation type="submission" date="2014-11" db="EMBL/GenBank/DDBJ databases">
        <title>Genetic blueprint of the zoonotic pathogen Toxocara canis.</title>
        <authorList>
            <person name="Zhu X.-Q."/>
            <person name="Korhonen P.K."/>
            <person name="Cai H."/>
            <person name="Young N.D."/>
            <person name="Nejsum P."/>
            <person name="von Samson-Himmelstjerna G."/>
            <person name="Boag P.R."/>
            <person name="Tan P."/>
            <person name="Li Q."/>
            <person name="Min J."/>
            <person name="Yang Y."/>
            <person name="Wang X."/>
            <person name="Fang X."/>
            <person name="Hall R.S."/>
            <person name="Hofmann A."/>
            <person name="Sternberg P.W."/>
            <person name="Jex A.R."/>
            <person name="Gasser R.B."/>
        </authorList>
    </citation>
    <scope>NUCLEOTIDE SEQUENCE [LARGE SCALE GENOMIC DNA]</scope>
    <source>
        <strain evidence="1">PN_DK_2014</strain>
    </source>
</reference>
<dbReference type="EMBL" id="UYWY01019557">
    <property type="protein sequence ID" value="VDM38122.1"/>
    <property type="molecule type" value="Genomic_DNA"/>
</dbReference>
<dbReference type="EMBL" id="JPKZ01000531">
    <property type="protein sequence ID" value="KHN86694.1"/>
    <property type="molecule type" value="Genomic_DNA"/>
</dbReference>
<name>A0A0B2VZ34_TOXCA</name>
<accession>A0A0B2VZ34</accession>
<evidence type="ECO:0000313" key="3">
    <source>
        <dbReference type="Proteomes" id="UP000031036"/>
    </source>
</evidence>
<evidence type="ECO:0000313" key="1">
    <source>
        <dbReference type="EMBL" id="KHN86694.1"/>
    </source>
</evidence>
<dbReference type="Proteomes" id="UP000031036">
    <property type="component" value="Unassembled WGS sequence"/>
</dbReference>
<dbReference type="OrthoDB" id="5868531at2759"/>
<organism evidence="1 3">
    <name type="scientific">Toxocara canis</name>
    <name type="common">Canine roundworm</name>
    <dbReference type="NCBI Taxonomy" id="6265"/>
    <lineage>
        <taxon>Eukaryota</taxon>
        <taxon>Metazoa</taxon>
        <taxon>Ecdysozoa</taxon>
        <taxon>Nematoda</taxon>
        <taxon>Chromadorea</taxon>
        <taxon>Rhabditida</taxon>
        <taxon>Spirurina</taxon>
        <taxon>Ascaridomorpha</taxon>
        <taxon>Ascaridoidea</taxon>
        <taxon>Toxocaridae</taxon>
        <taxon>Toxocara</taxon>
    </lineage>
</organism>
<dbReference type="AlphaFoldDB" id="A0A0B2VZ34"/>
<gene>
    <name evidence="1" type="ORF">Tcan_03778</name>
    <name evidence="2" type="ORF">TCNE_LOCUS6801</name>
</gene>
<evidence type="ECO:0000313" key="2">
    <source>
        <dbReference type="EMBL" id="VDM38122.1"/>
    </source>
</evidence>